<dbReference type="Proteomes" id="UP001386955">
    <property type="component" value="Unassembled WGS sequence"/>
</dbReference>
<accession>A0AAN9SD05</accession>
<dbReference type="AlphaFoldDB" id="A0AAN9SD05"/>
<gene>
    <name evidence="1" type="ORF">VNO78_21290</name>
</gene>
<proteinExistence type="predicted"/>
<evidence type="ECO:0000313" key="2">
    <source>
        <dbReference type="Proteomes" id="UP001386955"/>
    </source>
</evidence>
<name>A0AAN9SD05_PSOTE</name>
<sequence>MWIRRYCIAEVYFRLVCESCLESDGLWLWSFRVLETSADIKISFCEKHSIMDPVTTAQYYAPHSTEKQASDEAQGRK</sequence>
<dbReference type="EMBL" id="JAYMYS010000005">
    <property type="protein sequence ID" value="KAK7392840.1"/>
    <property type="molecule type" value="Genomic_DNA"/>
</dbReference>
<organism evidence="1 2">
    <name type="scientific">Psophocarpus tetragonolobus</name>
    <name type="common">Winged bean</name>
    <name type="synonym">Dolichos tetragonolobus</name>
    <dbReference type="NCBI Taxonomy" id="3891"/>
    <lineage>
        <taxon>Eukaryota</taxon>
        <taxon>Viridiplantae</taxon>
        <taxon>Streptophyta</taxon>
        <taxon>Embryophyta</taxon>
        <taxon>Tracheophyta</taxon>
        <taxon>Spermatophyta</taxon>
        <taxon>Magnoliopsida</taxon>
        <taxon>eudicotyledons</taxon>
        <taxon>Gunneridae</taxon>
        <taxon>Pentapetalae</taxon>
        <taxon>rosids</taxon>
        <taxon>fabids</taxon>
        <taxon>Fabales</taxon>
        <taxon>Fabaceae</taxon>
        <taxon>Papilionoideae</taxon>
        <taxon>50 kb inversion clade</taxon>
        <taxon>NPAAA clade</taxon>
        <taxon>indigoferoid/millettioid clade</taxon>
        <taxon>Phaseoleae</taxon>
        <taxon>Psophocarpus</taxon>
    </lineage>
</organism>
<evidence type="ECO:0000313" key="1">
    <source>
        <dbReference type="EMBL" id="KAK7392840.1"/>
    </source>
</evidence>
<reference evidence="1 2" key="1">
    <citation type="submission" date="2024-01" db="EMBL/GenBank/DDBJ databases">
        <title>The genomes of 5 underutilized Papilionoideae crops provide insights into root nodulation and disease resistanc.</title>
        <authorList>
            <person name="Jiang F."/>
        </authorList>
    </citation>
    <scope>NUCLEOTIDE SEQUENCE [LARGE SCALE GENOMIC DNA]</scope>
    <source>
        <strain evidence="1">DUOXIRENSHENG_FW03</strain>
        <tissue evidence="1">Leaves</tissue>
    </source>
</reference>
<comment type="caution">
    <text evidence="1">The sequence shown here is derived from an EMBL/GenBank/DDBJ whole genome shotgun (WGS) entry which is preliminary data.</text>
</comment>
<keyword evidence="2" id="KW-1185">Reference proteome</keyword>
<protein>
    <submittedName>
        <fullName evidence="1">Uncharacterized protein</fullName>
    </submittedName>
</protein>